<evidence type="ECO:0000313" key="2">
    <source>
        <dbReference type="Proteomes" id="UP000199495"/>
    </source>
</evidence>
<protein>
    <submittedName>
        <fullName evidence="1">Uncharacterized protein</fullName>
    </submittedName>
</protein>
<dbReference type="Proteomes" id="UP000199495">
    <property type="component" value="Unassembled WGS sequence"/>
</dbReference>
<dbReference type="AlphaFoldDB" id="A0A1G7TIL4"/>
<keyword evidence="2" id="KW-1185">Reference proteome</keyword>
<sequence length="116" mass="13433">MDKSQFNRRGAFDLRPDDHDTWACVQKRVAQKWSWEQIADEIGCNVGALIQWANYIYKPRPLPTAKVIPSRIERVSVQDGQHHTQTEDAKRFLAWRKAAAGARETRLAREAMERVS</sequence>
<evidence type="ECO:0000313" key="1">
    <source>
        <dbReference type="EMBL" id="SDG34952.1"/>
    </source>
</evidence>
<dbReference type="RefSeq" id="WP_090592664.1">
    <property type="nucleotide sequence ID" value="NZ_FNCS01000002.1"/>
</dbReference>
<proteinExistence type="predicted"/>
<reference evidence="1 2" key="1">
    <citation type="submission" date="2016-10" db="EMBL/GenBank/DDBJ databases">
        <authorList>
            <person name="de Groot N.N."/>
        </authorList>
    </citation>
    <scope>NUCLEOTIDE SEQUENCE [LARGE SCALE GENOMIC DNA]</scope>
    <source>
        <strain evidence="1 2">CGMCC 1.10267</strain>
    </source>
</reference>
<name>A0A1G7TIL4_9HYPH</name>
<dbReference type="EMBL" id="FNCS01000002">
    <property type="protein sequence ID" value="SDG34952.1"/>
    <property type="molecule type" value="Genomic_DNA"/>
</dbReference>
<organism evidence="1 2">
    <name type="scientific">Pelagibacterium luteolum</name>
    <dbReference type="NCBI Taxonomy" id="440168"/>
    <lineage>
        <taxon>Bacteria</taxon>
        <taxon>Pseudomonadati</taxon>
        <taxon>Pseudomonadota</taxon>
        <taxon>Alphaproteobacteria</taxon>
        <taxon>Hyphomicrobiales</taxon>
        <taxon>Devosiaceae</taxon>
        <taxon>Pelagibacterium</taxon>
    </lineage>
</organism>
<gene>
    <name evidence="1" type="ORF">SAMN04487974_102142</name>
</gene>
<dbReference type="STRING" id="440168.SAMN04487974_102142"/>
<accession>A0A1G7TIL4</accession>